<keyword evidence="3" id="KW-1185">Reference proteome</keyword>
<feature type="region of interest" description="Disordered" evidence="1">
    <location>
        <begin position="157"/>
        <end position="407"/>
    </location>
</feature>
<proteinExistence type="predicted"/>
<dbReference type="RefSeq" id="XP_021739768.1">
    <property type="nucleotide sequence ID" value="XM_021884076.1"/>
</dbReference>
<feature type="compositionally biased region" description="Polar residues" evidence="1">
    <location>
        <begin position="393"/>
        <end position="402"/>
    </location>
</feature>
<feature type="compositionally biased region" description="Low complexity" evidence="1">
    <location>
        <begin position="307"/>
        <end position="317"/>
    </location>
</feature>
<feature type="region of interest" description="Disordered" evidence="1">
    <location>
        <begin position="1"/>
        <end position="66"/>
    </location>
</feature>
<feature type="compositionally biased region" description="Polar residues" evidence="1">
    <location>
        <begin position="49"/>
        <end position="59"/>
    </location>
</feature>
<dbReference type="Proteomes" id="UP000596660">
    <property type="component" value="Unplaced"/>
</dbReference>
<dbReference type="AlphaFoldDB" id="A0A803NBZ7"/>
<gene>
    <name evidence="2" type="primary">LOC110706175</name>
</gene>
<dbReference type="EnsemblPlants" id="AUR62043603-RA">
    <property type="protein sequence ID" value="AUR62043603-RA:cds"/>
    <property type="gene ID" value="AUR62043603"/>
</dbReference>
<name>A0A803NBZ7_CHEQI</name>
<feature type="compositionally biased region" description="Polar residues" evidence="1">
    <location>
        <begin position="1170"/>
        <end position="1183"/>
    </location>
</feature>
<dbReference type="OrthoDB" id="1915143at2759"/>
<feature type="compositionally biased region" description="Polar residues" evidence="1">
    <location>
        <begin position="458"/>
        <end position="492"/>
    </location>
</feature>
<feature type="compositionally biased region" description="Basic and acidic residues" evidence="1">
    <location>
        <begin position="530"/>
        <end position="547"/>
    </location>
</feature>
<dbReference type="KEGG" id="cqi:110706175"/>
<reference evidence="2" key="2">
    <citation type="submission" date="2021-03" db="UniProtKB">
        <authorList>
            <consortium name="EnsemblPlants"/>
        </authorList>
    </citation>
    <scope>IDENTIFICATION</scope>
</reference>
<sequence>MAGNAKFELSSASPDNSGFSGSYSNGQRSSYAGPSLDRSGSFREGSDGRNYSSGTSKMNASPMADLPPLSQCLVLEPITMGDLKNIRAGELKRALGYSFGNASEDNSFGAGHAKPPPNLATEELKRLKAGVYEGSLKARTRVKRLDDSLNKLNKYFEASNSKKQLPNERSGGSNLLKMGAQSHRNSADLATQKLEDRSKNMGLNKRARTPMGEMRSEGRSNGVPRQHLVMGKDKDGPKEGSSELGEEKIRRLPAGGEGWDKKMKRKRSVSSVFPRSVDGDGELKRTMHGRLGSDSGIHSSDALGFRSGSSNGTNGSNKLERAPSPVSLSGRMTPKNELDKTSLSRELTGMNKERLLPKGNSKLNMREDPHVFSPGSITKGKASRAHRTGPASVGNSSPSFSRMSGAAEDWEQPLNVNKVHSLAGVNNRKRPLPSTDSSSGMAQWVGQRPQKISRNRRTNIVSPTSNHDEAQISSEGCTPNDFSTRISGSVNGSFPVRNIMSSSQQLKAKLDNASSPARLSEGEETSAVDNRLKDKELGGSELDDKSSNSHQHASPSGLFTKKSKLLVKDEIGDGVRRQGRSGRGSSVPKGSMSPLREKLDSPTMGKPVRSARPGSEKNGSKSGRPPLKKQSDRKGFTRLGPLPNSSSPDFTGESDDDRDELLAAAQFACNASYNGCSSSFWKRMEPLFNFRPEDKSFLEEQLKIAEDRSNERESTSFGDNTLRNVTEVEHFRTQSFVSGETKICTLDNGLTESAKTGDFINHCQDYDSSCRGSDSQKGPNSLTPLYQRVLSALIVEDDFEDFEEHHFLSNAASLANRDDPCMADRISCNGNANHRFSNIHVPMHDEIEEDDYGFTHSVGQACPVLHRNDTNGSLAIHMNASGNSSYECEYDQMCMDDKLLLELQSIGLYPETVPDLAEGEEELINQDIIQLKKQLFSQAMERKAYLDKLNKAVEDKDVEGRDLERLAMNRLIELAYRKLLATRGSSAARIGITKVSRHVALAFIRRTLARCRKFEDAGKSCFSEPSLRDVLLAVPSNNTGVASGIQAEQNMRLDSRSSGAYLTGPEQLDFQNDKSGRGPFDAYEALSHQSDHAFAKNGPILNRGKKKEVLLDDVGGNTALRSTATLGSSLLGGAKGKRTERDSGAKAGRPSISNLRGERKTKSKPKQKAAQLSTHPVQPSGNVFSDMVGNNSNRKREGLISPGNILDSSKECKDVMDLSSLPLSEIDSIEDLSVANEFEGHQDLSTWLNFDEDGLQDHDSMGLEIPMDDLSELNMLM</sequence>
<dbReference type="PANTHER" id="PTHR31115:SF2">
    <property type="entry name" value="OS05G0107300 PROTEIN"/>
    <property type="match status" value="1"/>
</dbReference>
<feature type="compositionally biased region" description="Basic and acidic residues" evidence="1">
    <location>
        <begin position="334"/>
        <end position="343"/>
    </location>
</feature>
<feature type="region of interest" description="Disordered" evidence="1">
    <location>
        <begin position="421"/>
        <end position="656"/>
    </location>
</feature>
<feature type="compositionally biased region" description="Basic and acidic residues" evidence="1">
    <location>
        <begin position="566"/>
        <end position="576"/>
    </location>
</feature>
<feature type="compositionally biased region" description="Polar residues" evidence="1">
    <location>
        <begin position="10"/>
        <end position="32"/>
    </location>
</feature>
<dbReference type="GeneID" id="110706175"/>
<evidence type="ECO:0000313" key="2">
    <source>
        <dbReference type="EnsemblPlants" id="AUR62043603-RA:cds"/>
    </source>
</evidence>
<dbReference type="PANTHER" id="PTHR31115">
    <property type="entry name" value="OS05G0107300 PROTEIN"/>
    <property type="match status" value="1"/>
</dbReference>
<protein>
    <submittedName>
        <fullName evidence="2">Uncharacterized protein</fullName>
    </submittedName>
</protein>
<dbReference type="OMA" id="SINVEPR"/>
<accession>A0A803NBZ7</accession>
<feature type="compositionally biased region" description="Basic and acidic residues" evidence="1">
    <location>
        <begin position="230"/>
        <end position="250"/>
    </location>
</feature>
<evidence type="ECO:0000256" key="1">
    <source>
        <dbReference type="SAM" id="MobiDB-lite"/>
    </source>
</evidence>
<organism evidence="2 3">
    <name type="scientific">Chenopodium quinoa</name>
    <name type="common">Quinoa</name>
    <dbReference type="NCBI Taxonomy" id="63459"/>
    <lineage>
        <taxon>Eukaryota</taxon>
        <taxon>Viridiplantae</taxon>
        <taxon>Streptophyta</taxon>
        <taxon>Embryophyta</taxon>
        <taxon>Tracheophyta</taxon>
        <taxon>Spermatophyta</taxon>
        <taxon>Magnoliopsida</taxon>
        <taxon>eudicotyledons</taxon>
        <taxon>Gunneridae</taxon>
        <taxon>Pentapetalae</taxon>
        <taxon>Caryophyllales</taxon>
        <taxon>Chenopodiaceae</taxon>
        <taxon>Chenopodioideae</taxon>
        <taxon>Atripliceae</taxon>
        <taxon>Chenopodium</taxon>
    </lineage>
</organism>
<evidence type="ECO:0000313" key="3">
    <source>
        <dbReference type="Proteomes" id="UP000596660"/>
    </source>
</evidence>
<feature type="compositionally biased region" description="Polar residues" evidence="1">
    <location>
        <begin position="499"/>
        <end position="517"/>
    </location>
</feature>
<reference evidence="2" key="1">
    <citation type="journal article" date="2017" name="Nature">
        <title>The genome of Chenopodium quinoa.</title>
        <authorList>
            <person name="Jarvis D.E."/>
            <person name="Ho Y.S."/>
            <person name="Lightfoot D.J."/>
            <person name="Schmoeckel S.M."/>
            <person name="Li B."/>
            <person name="Borm T.J.A."/>
            <person name="Ohyanagi H."/>
            <person name="Mineta K."/>
            <person name="Michell C.T."/>
            <person name="Saber N."/>
            <person name="Kharbatia N.M."/>
            <person name="Rupper R.R."/>
            <person name="Sharp A.R."/>
            <person name="Dally N."/>
            <person name="Boughton B.A."/>
            <person name="Woo Y.H."/>
            <person name="Gao G."/>
            <person name="Schijlen E.G.W.M."/>
            <person name="Guo X."/>
            <person name="Momin A.A."/>
            <person name="Negrao S."/>
            <person name="Al-Babili S."/>
            <person name="Gehring C."/>
            <person name="Roessner U."/>
            <person name="Jung C."/>
            <person name="Murphy K."/>
            <person name="Arold S.T."/>
            <person name="Gojobori T."/>
            <person name="van der Linden C.G."/>
            <person name="van Loo E.N."/>
            <person name="Jellen E.N."/>
            <person name="Maughan P.J."/>
            <person name="Tester M."/>
        </authorList>
    </citation>
    <scope>NUCLEOTIDE SEQUENCE [LARGE SCALE GENOMIC DNA]</scope>
    <source>
        <strain evidence="2">cv. PI 614886</strain>
    </source>
</reference>
<dbReference type="Gramene" id="AUR62043603-RA">
    <property type="protein sequence ID" value="AUR62043603-RA:cds"/>
    <property type="gene ID" value="AUR62043603"/>
</dbReference>
<feature type="region of interest" description="Disordered" evidence="1">
    <location>
        <begin position="1128"/>
        <end position="1183"/>
    </location>
</feature>